<dbReference type="OrthoDB" id="10595495at2759"/>
<dbReference type="AlphaFoldDB" id="A0A1Y2D5M3"/>
<evidence type="ECO:0000256" key="1">
    <source>
        <dbReference type="SAM" id="SignalP"/>
    </source>
</evidence>
<name>A0A1Y2D5M3_9FUNG</name>
<dbReference type="Proteomes" id="UP000193920">
    <property type="component" value="Unassembled WGS sequence"/>
</dbReference>
<reference evidence="2 3" key="1">
    <citation type="submission" date="2016-08" db="EMBL/GenBank/DDBJ databases">
        <title>A Parts List for Fungal Cellulosomes Revealed by Comparative Genomics.</title>
        <authorList>
            <consortium name="DOE Joint Genome Institute"/>
            <person name="Haitjema C.H."/>
            <person name="Gilmore S.P."/>
            <person name="Henske J.K."/>
            <person name="Solomon K.V."/>
            <person name="De Groot R."/>
            <person name="Kuo A."/>
            <person name="Mondo S.J."/>
            <person name="Salamov A.A."/>
            <person name="Labutti K."/>
            <person name="Zhao Z."/>
            <person name="Chiniquy J."/>
            <person name="Barry K."/>
            <person name="Brewer H.M."/>
            <person name="Purvine S.O."/>
            <person name="Wright A.T."/>
            <person name="Boxma B."/>
            <person name="Van Alen T."/>
            <person name="Hackstein J.H."/>
            <person name="Baker S.E."/>
            <person name="Grigoriev I.V."/>
            <person name="O'Malley M.A."/>
        </authorList>
    </citation>
    <scope>NUCLEOTIDE SEQUENCE [LARGE SCALE GENOMIC DNA]</scope>
    <source>
        <strain evidence="2 3">G1</strain>
    </source>
</reference>
<proteinExistence type="predicted"/>
<organism evidence="2 3">
    <name type="scientific">Neocallimastix californiae</name>
    <dbReference type="NCBI Taxonomy" id="1754190"/>
    <lineage>
        <taxon>Eukaryota</taxon>
        <taxon>Fungi</taxon>
        <taxon>Fungi incertae sedis</taxon>
        <taxon>Chytridiomycota</taxon>
        <taxon>Chytridiomycota incertae sedis</taxon>
        <taxon>Neocallimastigomycetes</taxon>
        <taxon>Neocallimastigales</taxon>
        <taxon>Neocallimastigaceae</taxon>
        <taxon>Neocallimastix</taxon>
    </lineage>
</organism>
<feature type="signal peptide" evidence="1">
    <location>
        <begin position="1"/>
        <end position="18"/>
    </location>
</feature>
<evidence type="ECO:0000313" key="3">
    <source>
        <dbReference type="Proteomes" id="UP000193920"/>
    </source>
</evidence>
<keyword evidence="3" id="KW-1185">Reference proteome</keyword>
<sequence length="179" mass="20113">MKCSKILIFTGIIGISFSEPGCPDGEFLCGYSCYNSKTHTCREGYHVCPFGWRFCKRGLYDNNGTCYDPSEYHCSHGDVLSGPKEKPVCEYGSGICDYECYNPAYYSCSNKHLCSAGFKYCPGTSESSCYNPKYSRCDDGNLVKISGANKFKHFSFLKFSILCQLIKELLLMSLYKLST</sequence>
<feature type="chain" id="PRO_5010990993" description="Chitin-binding type-2 domain-containing protein" evidence="1">
    <location>
        <begin position="19"/>
        <end position="179"/>
    </location>
</feature>
<evidence type="ECO:0008006" key="4">
    <source>
        <dbReference type="Google" id="ProtNLM"/>
    </source>
</evidence>
<accession>A0A1Y2D5M3</accession>
<comment type="caution">
    <text evidence="2">The sequence shown here is derived from an EMBL/GenBank/DDBJ whole genome shotgun (WGS) entry which is preliminary data.</text>
</comment>
<evidence type="ECO:0000313" key="2">
    <source>
        <dbReference type="EMBL" id="ORY54507.1"/>
    </source>
</evidence>
<dbReference type="EMBL" id="MCOG01000084">
    <property type="protein sequence ID" value="ORY54507.1"/>
    <property type="molecule type" value="Genomic_DNA"/>
</dbReference>
<protein>
    <recommendedName>
        <fullName evidence="4">Chitin-binding type-2 domain-containing protein</fullName>
    </recommendedName>
</protein>
<gene>
    <name evidence="2" type="ORF">LY90DRAFT_507530</name>
</gene>
<keyword evidence="1" id="KW-0732">Signal</keyword>